<dbReference type="InterPro" id="IPR040079">
    <property type="entry name" value="Glutathione_S-Trfase"/>
</dbReference>
<dbReference type="PROSITE" id="PS50404">
    <property type="entry name" value="GST_NTER"/>
    <property type="match status" value="1"/>
</dbReference>
<dbReference type="Pfam" id="PF00043">
    <property type="entry name" value="GST_C"/>
    <property type="match status" value="1"/>
</dbReference>
<dbReference type="SUPFAM" id="SSF47616">
    <property type="entry name" value="GST C-terminal domain-like"/>
    <property type="match status" value="1"/>
</dbReference>
<dbReference type="PROSITE" id="PS50405">
    <property type="entry name" value="GST_CTER"/>
    <property type="match status" value="1"/>
</dbReference>
<dbReference type="Gene3D" id="1.20.1050.10">
    <property type="match status" value="1"/>
</dbReference>
<dbReference type="EMBL" id="JABRWJ010000014">
    <property type="protein sequence ID" value="NRF71861.1"/>
    <property type="molecule type" value="Genomic_DNA"/>
</dbReference>
<dbReference type="InterPro" id="IPR004045">
    <property type="entry name" value="Glutathione_S-Trfase_N"/>
</dbReference>
<dbReference type="InterPro" id="IPR010987">
    <property type="entry name" value="Glutathione-S-Trfase_C-like"/>
</dbReference>
<evidence type="ECO:0000313" key="4">
    <source>
        <dbReference type="Proteomes" id="UP000737171"/>
    </source>
</evidence>
<dbReference type="InterPro" id="IPR050983">
    <property type="entry name" value="GST_Omega/HSP26"/>
</dbReference>
<dbReference type="InterPro" id="IPR036249">
    <property type="entry name" value="Thioredoxin-like_sf"/>
</dbReference>
<dbReference type="Proteomes" id="UP000737171">
    <property type="component" value="Unassembled WGS sequence"/>
</dbReference>
<accession>A0ABX2ETR5</accession>
<evidence type="ECO:0000313" key="3">
    <source>
        <dbReference type="EMBL" id="NRF71861.1"/>
    </source>
</evidence>
<sequence length="221" mass="24656">MPRPFVDHAAQLFGLERSVYTRIARLALEEKGVPYTLHETEIFGPGGVPAEHLARHPFGRIPVLQHGDFSLYETAAITRYVDEAFTGPPLQPSPPAERARMSQVIGLLDAYAYRPMVWGVFVERFSAPRAGRAPDEARIRAALPQVEQALRALQALAAGEAFLLRGGLSLADLHLFPMLCYFALTPDGDESLRSFPRLHDWLAMMSARPSVERTRSTYERS</sequence>
<proteinExistence type="predicted"/>
<protein>
    <submittedName>
        <fullName evidence="3">Glutathione S-transferase family protein</fullName>
    </submittedName>
</protein>
<reference evidence="3 4" key="1">
    <citation type="submission" date="2020-05" db="EMBL/GenBank/DDBJ databases">
        <title>Aquincola sp. isolate from soil.</title>
        <authorList>
            <person name="Han J."/>
            <person name="Kim D.-U."/>
        </authorList>
    </citation>
    <scope>NUCLEOTIDE SEQUENCE [LARGE SCALE GENOMIC DNA]</scope>
    <source>
        <strain evidence="3 4">S2</strain>
    </source>
</reference>
<comment type="caution">
    <text evidence="3">The sequence shown here is derived from an EMBL/GenBank/DDBJ whole genome shotgun (WGS) entry which is preliminary data.</text>
</comment>
<dbReference type="CDD" id="cd00299">
    <property type="entry name" value="GST_C_family"/>
    <property type="match status" value="1"/>
</dbReference>
<evidence type="ECO:0000259" key="1">
    <source>
        <dbReference type="PROSITE" id="PS50404"/>
    </source>
</evidence>
<keyword evidence="4" id="KW-1185">Reference proteome</keyword>
<gene>
    <name evidence="3" type="ORF">HLB44_33230</name>
</gene>
<dbReference type="Gene3D" id="3.40.30.10">
    <property type="entry name" value="Glutaredoxin"/>
    <property type="match status" value="1"/>
</dbReference>
<dbReference type="InterPro" id="IPR004046">
    <property type="entry name" value="GST_C"/>
</dbReference>
<dbReference type="Pfam" id="PF13417">
    <property type="entry name" value="GST_N_3"/>
    <property type="match status" value="1"/>
</dbReference>
<name>A0ABX2ETR5_9BURK</name>
<organism evidence="3 4">
    <name type="scientific">Pseudaquabacterium terrae</name>
    <dbReference type="NCBI Taxonomy" id="2732868"/>
    <lineage>
        <taxon>Bacteria</taxon>
        <taxon>Pseudomonadati</taxon>
        <taxon>Pseudomonadota</taxon>
        <taxon>Betaproteobacteria</taxon>
        <taxon>Burkholderiales</taxon>
        <taxon>Sphaerotilaceae</taxon>
        <taxon>Pseudaquabacterium</taxon>
    </lineage>
</organism>
<dbReference type="RefSeq" id="WP_173133937.1">
    <property type="nucleotide sequence ID" value="NZ_JABRWJ010000014.1"/>
</dbReference>
<dbReference type="SFLD" id="SFLDS00019">
    <property type="entry name" value="Glutathione_Transferase_(cytos"/>
    <property type="match status" value="1"/>
</dbReference>
<evidence type="ECO:0000259" key="2">
    <source>
        <dbReference type="PROSITE" id="PS50405"/>
    </source>
</evidence>
<feature type="domain" description="GST C-terminal" evidence="2">
    <location>
        <begin position="94"/>
        <end position="221"/>
    </location>
</feature>
<dbReference type="PANTHER" id="PTHR43968">
    <property type="match status" value="1"/>
</dbReference>
<feature type="domain" description="GST N-terminal" evidence="1">
    <location>
        <begin position="8"/>
        <end position="89"/>
    </location>
</feature>
<dbReference type="SUPFAM" id="SSF52833">
    <property type="entry name" value="Thioredoxin-like"/>
    <property type="match status" value="1"/>
</dbReference>
<dbReference type="InterPro" id="IPR036282">
    <property type="entry name" value="Glutathione-S-Trfase_C_sf"/>
</dbReference>
<dbReference type="SFLD" id="SFLDG00358">
    <property type="entry name" value="Main_(cytGST)"/>
    <property type="match status" value="1"/>
</dbReference>
<dbReference type="PANTHER" id="PTHR43968:SF6">
    <property type="entry name" value="GLUTATHIONE S-TRANSFERASE OMEGA"/>
    <property type="match status" value="1"/>
</dbReference>